<accession>A0ABD3MIN4</accession>
<dbReference type="AlphaFoldDB" id="A0ABD3MIN4"/>
<dbReference type="Proteomes" id="UP001530293">
    <property type="component" value="Unassembled WGS sequence"/>
</dbReference>
<keyword evidence="4" id="KW-0456">Lyase</keyword>
<dbReference type="Gene3D" id="3.90.1380.10">
    <property type="entry name" value="Threonine synthase, N-terminal domain"/>
    <property type="match status" value="1"/>
</dbReference>
<keyword evidence="6" id="KW-1133">Transmembrane helix</keyword>
<dbReference type="SUPFAM" id="SSF53686">
    <property type="entry name" value="Tryptophan synthase beta subunit-like PLP-dependent enzymes"/>
    <property type="match status" value="1"/>
</dbReference>
<evidence type="ECO:0000313" key="10">
    <source>
        <dbReference type="Proteomes" id="UP001530293"/>
    </source>
</evidence>
<protein>
    <recommendedName>
        <fullName evidence="11">Threonine synthase</fullName>
    </recommendedName>
</protein>
<dbReference type="InterPro" id="IPR001926">
    <property type="entry name" value="TrpB-like_PALP"/>
</dbReference>
<name>A0ABD3MIN4_9STRA</name>
<evidence type="ECO:0000259" key="8">
    <source>
        <dbReference type="Pfam" id="PF14821"/>
    </source>
</evidence>
<evidence type="ECO:0000256" key="3">
    <source>
        <dbReference type="ARBA" id="ARBA00022898"/>
    </source>
</evidence>
<dbReference type="CDD" id="cd01560">
    <property type="entry name" value="Thr-synth_2"/>
    <property type="match status" value="1"/>
</dbReference>
<dbReference type="Pfam" id="PF14821">
    <property type="entry name" value="Thr_synth_N"/>
    <property type="match status" value="1"/>
</dbReference>
<dbReference type="NCBIfam" id="TIGR00260">
    <property type="entry name" value="thrC"/>
    <property type="match status" value="1"/>
</dbReference>
<dbReference type="Gene3D" id="3.40.50.1100">
    <property type="match status" value="2"/>
</dbReference>
<dbReference type="InterPro" id="IPR037158">
    <property type="entry name" value="Thr_synth_N_sf"/>
</dbReference>
<dbReference type="InterPro" id="IPR051166">
    <property type="entry name" value="Threonine_Synthase"/>
</dbReference>
<sequence>MASSNDSKSITYSSTRGCPTQKSISFRTAVMRGLAHDRGLFVPDSIPEVTPEELESWRSLSYADLAVEVIAKFVKEDEVPREILNDIVHKSCGAFRSTEVTPLVKVDGHYVLELFHGPTFAFKDVALQMLGNFFEYFLSTGSNGGRLAVLGATSGDTGSAAIYGLRGKKGVDCIILYPTGRVSEIQERQMTTVPDDNIHCVSVDGTFDDCQDIVKASFNDKEFRDTVKLGAVNSINWCRVLAQTTYYFWSYLRVTDNEKDVEKVNFSVPTGNFGDILAGYYSKRMGLPVGDLIVATNENDILHRFFSQGTYHREDIQETISPSMDICVSSNFERYLYHLAGNDATTLASWMGAFESTGKLTITGKKLDEARADFKSAKADTANTLETIQQYHTKYDYMLCPHSAVGVSAIHQLNMVNSSTVCLATAHFAKFGDACSMAVNPLPTIPKELARLWKLQIRSSNCPNDVKVVQAFMQRRVEERMNNHKKRDEKKQLVKRLVVVSAAVGVVAMVVSAIRRR</sequence>
<evidence type="ECO:0000256" key="2">
    <source>
        <dbReference type="ARBA" id="ARBA00005517"/>
    </source>
</evidence>
<evidence type="ECO:0000259" key="7">
    <source>
        <dbReference type="Pfam" id="PF00291"/>
    </source>
</evidence>
<keyword evidence="10" id="KW-1185">Reference proteome</keyword>
<dbReference type="EMBL" id="JALLBG020000123">
    <property type="protein sequence ID" value="KAL3763412.1"/>
    <property type="molecule type" value="Genomic_DNA"/>
</dbReference>
<organism evidence="9 10">
    <name type="scientific">Discostella pseudostelligera</name>
    <dbReference type="NCBI Taxonomy" id="259834"/>
    <lineage>
        <taxon>Eukaryota</taxon>
        <taxon>Sar</taxon>
        <taxon>Stramenopiles</taxon>
        <taxon>Ochrophyta</taxon>
        <taxon>Bacillariophyta</taxon>
        <taxon>Coscinodiscophyceae</taxon>
        <taxon>Thalassiosirophycidae</taxon>
        <taxon>Stephanodiscales</taxon>
        <taxon>Stephanodiscaceae</taxon>
        <taxon>Discostella</taxon>
    </lineage>
</organism>
<proteinExistence type="inferred from homology"/>
<keyword evidence="6" id="KW-0812">Transmembrane</keyword>
<evidence type="ECO:0000256" key="4">
    <source>
        <dbReference type="ARBA" id="ARBA00023239"/>
    </source>
</evidence>
<feature type="transmembrane region" description="Helical" evidence="6">
    <location>
        <begin position="493"/>
        <end position="514"/>
    </location>
</feature>
<evidence type="ECO:0008006" key="11">
    <source>
        <dbReference type="Google" id="ProtNLM"/>
    </source>
</evidence>
<evidence type="ECO:0000256" key="1">
    <source>
        <dbReference type="ARBA" id="ARBA00001933"/>
    </source>
</evidence>
<comment type="similarity">
    <text evidence="2">Belongs to the threonine synthase family.</text>
</comment>
<evidence type="ECO:0000256" key="6">
    <source>
        <dbReference type="SAM" id="Phobius"/>
    </source>
</evidence>
<feature type="domain" description="Tryptophan synthase beta chain-like PALP" evidence="7">
    <location>
        <begin position="101"/>
        <end position="327"/>
    </location>
</feature>
<gene>
    <name evidence="9" type="ORF">ACHAWU_001985</name>
</gene>
<comment type="caution">
    <text evidence="9">The sequence shown here is derived from an EMBL/GenBank/DDBJ whole genome shotgun (WGS) entry which is preliminary data.</text>
</comment>
<feature type="modified residue" description="N6-(pyridoxal phosphate)lysine" evidence="5">
    <location>
        <position position="123"/>
    </location>
</feature>
<dbReference type="InterPro" id="IPR029144">
    <property type="entry name" value="Thr_synth_N"/>
</dbReference>
<reference evidence="9 10" key="1">
    <citation type="submission" date="2024-10" db="EMBL/GenBank/DDBJ databases">
        <title>Updated reference genomes for cyclostephanoid diatoms.</title>
        <authorList>
            <person name="Roberts W.R."/>
            <person name="Alverson A.J."/>
        </authorList>
    </citation>
    <scope>NUCLEOTIDE SEQUENCE [LARGE SCALE GENOMIC DNA]</scope>
    <source>
        <strain evidence="9 10">AJA232-27</strain>
    </source>
</reference>
<dbReference type="InterPro" id="IPR036052">
    <property type="entry name" value="TrpB-like_PALP_sf"/>
</dbReference>
<evidence type="ECO:0000313" key="9">
    <source>
        <dbReference type="EMBL" id="KAL3763412.1"/>
    </source>
</evidence>
<dbReference type="PANTHER" id="PTHR42690:SF1">
    <property type="entry name" value="THREONINE SYNTHASE-LIKE 2"/>
    <property type="match status" value="1"/>
</dbReference>
<keyword evidence="6" id="KW-0472">Membrane</keyword>
<evidence type="ECO:0000256" key="5">
    <source>
        <dbReference type="PIRSR" id="PIRSR604450-51"/>
    </source>
</evidence>
<dbReference type="Pfam" id="PF00291">
    <property type="entry name" value="PALP"/>
    <property type="match status" value="1"/>
</dbReference>
<dbReference type="PANTHER" id="PTHR42690">
    <property type="entry name" value="THREONINE SYNTHASE FAMILY MEMBER"/>
    <property type="match status" value="1"/>
</dbReference>
<keyword evidence="3 5" id="KW-0663">Pyridoxal phosphate</keyword>
<feature type="domain" description="Threonine synthase N-terminal" evidence="8">
    <location>
        <begin position="11"/>
        <end position="91"/>
    </location>
</feature>
<dbReference type="InterPro" id="IPR004450">
    <property type="entry name" value="Thr_synthase-like"/>
</dbReference>
<comment type="cofactor">
    <cofactor evidence="1 5">
        <name>pyridoxal 5'-phosphate</name>
        <dbReference type="ChEBI" id="CHEBI:597326"/>
    </cofactor>
</comment>
<dbReference type="GO" id="GO:0016829">
    <property type="term" value="F:lyase activity"/>
    <property type="evidence" value="ECO:0007669"/>
    <property type="project" value="UniProtKB-KW"/>
</dbReference>
<dbReference type="Pfam" id="PF24857">
    <property type="entry name" value="THR4_C"/>
    <property type="match status" value="1"/>
</dbReference>